<dbReference type="EC" id="3.4.16.4" evidence="4"/>
<dbReference type="PRINTS" id="PR00725">
    <property type="entry name" value="DADACBPTASE1"/>
</dbReference>
<dbReference type="InterPro" id="IPR012338">
    <property type="entry name" value="Beta-lactam/transpept-like"/>
</dbReference>
<dbReference type="EMBL" id="CP011367">
    <property type="protein sequence ID" value="AKJ95853.1"/>
    <property type="molecule type" value="Genomic_DNA"/>
</dbReference>
<dbReference type="PANTHER" id="PTHR21581">
    <property type="entry name" value="D-ALANYL-D-ALANINE CARBOXYPEPTIDASE"/>
    <property type="match status" value="1"/>
</dbReference>
<organism evidence="18 19">
    <name type="scientific">Thioalkalivibrio versutus</name>
    <dbReference type="NCBI Taxonomy" id="106634"/>
    <lineage>
        <taxon>Bacteria</taxon>
        <taxon>Pseudomonadati</taxon>
        <taxon>Pseudomonadota</taxon>
        <taxon>Gammaproteobacteria</taxon>
        <taxon>Chromatiales</taxon>
        <taxon>Ectothiorhodospiraceae</taxon>
        <taxon>Thioalkalivibrio</taxon>
    </lineage>
</organism>
<gene>
    <name evidence="18" type="ORF">TVD_11040</name>
</gene>
<dbReference type="RefSeq" id="WP_047251610.1">
    <property type="nucleotide sequence ID" value="NZ_CP011367.1"/>
</dbReference>
<dbReference type="InterPro" id="IPR037167">
    <property type="entry name" value="Peptidase_S11_C_sf"/>
</dbReference>
<comment type="pathway">
    <text evidence="2">Cell wall biogenesis; peptidoglycan biosynthesis.</text>
</comment>
<keyword evidence="6" id="KW-0645">Protease</keyword>
<dbReference type="GO" id="GO:0009252">
    <property type="term" value="P:peptidoglycan biosynthetic process"/>
    <property type="evidence" value="ECO:0007669"/>
    <property type="project" value="UniProtKB-UniPathway"/>
</dbReference>
<evidence type="ECO:0000256" key="8">
    <source>
        <dbReference type="ARBA" id="ARBA00022801"/>
    </source>
</evidence>
<dbReference type="AlphaFoldDB" id="A0A0G3G3Q5"/>
<dbReference type="GO" id="GO:0008360">
    <property type="term" value="P:regulation of cell shape"/>
    <property type="evidence" value="ECO:0007669"/>
    <property type="project" value="UniProtKB-KW"/>
</dbReference>
<dbReference type="GO" id="GO:0071555">
    <property type="term" value="P:cell wall organization"/>
    <property type="evidence" value="ECO:0007669"/>
    <property type="project" value="UniProtKB-KW"/>
</dbReference>
<sequence>MTLSVRIPFLPFLVACLLAMLVLAPVHAQEQQLPVAGDGAITPSGIPRPPSDVTAVSYALMDFDSGLMLASREPQVEREPASLTKVMTAYVVFGEITEGRMALDDTVTVSERAWRTGMTGASRMFIEVGEEVAVEDLLRGMIVQSGNDASTALAEHVAGSEGAFVDMMNSQARELGMRQSYFANPHGLPSEESQYTTAQDMVLLARALIRDFPDLYGYYSERSFEYNDISQSNRNMLLWRDSGFDGLKTGWTSSAGYNLVSSAKRNDRRLVAAVMGIEAADHQQGGTRRANESQALVNWGMRFTATRKLFEGAHELGTPRVYRGADTEVAVGLAEDFWVMVPPGREDDLDASMEVHQPLEAPLAAGDPVGEVVVRLDGEVIRTQPLVALHTVEQGGLVRRLWDGAALGIQAAWPF</sequence>
<name>A0A0G3G3Q5_9GAMM</name>
<evidence type="ECO:0000259" key="17">
    <source>
        <dbReference type="SMART" id="SM00936"/>
    </source>
</evidence>
<dbReference type="GO" id="GO:0006508">
    <property type="term" value="P:proteolysis"/>
    <property type="evidence" value="ECO:0007669"/>
    <property type="project" value="UniProtKB-KW"/>
</dbReference>
<evidence type="ECO:0000256" key="9">
    <source>
        <dbReference type="ARBA" id="ARBA00022960"/>
    </source>
</evidence>
<dbReference type="InterPro" id="IPR012907">
    <property type="entry name" value="Peptidase_S11_C"/>
</dbReference>
<dbReference type="SUPFAM" id="SSF56601">
    <property type="entry name" value="beta-lactamase/transpeptidase-like"/>
    <property type="match status" value="1"/>
</dbReference>
<keyword evidence="11" id="KW-0961">Cell wall biogenesis/degradation</keyword>
<feature type="active site" description="Acyl-ester intermediate" evidence="13">
    <location>
        <position position="82"/>
    </location>
</feature>
<dbReference type="SUPFAM" id="SSF69189">
    <property type="entry name" value="Penicillin-binding protein associated domain"/>
    <property type="match status" value="1"/>
</dbReference>
<dbReference type="OrthoDB" id="9795979at2"/>
<keyword evidence="19" id="KW-1185">Reference proteome</keyword>
<evidence type="ECO:0000256" key="7">
    <source>
        <dbReference type="ARBA" id="ARBA00022729"/>
    </source>
</evidence>
<evidence type="ECO:0000313" key="19">
    <source>
        <dbReference type="Proteomes" id="UP000064201"/>
    </source>
</evidence>
<dbReference type="InterPro" id="IPR001967">
    <property type="entry name" value="Peptidase_S11_N"/>
</dbReference>
<dbReference type="PANTHER" id="PTHR21581:SF6">
    <property type="entry name" value="TRAFFICKING PROTEIN PARTICLE COMPLEX SUBUNIT 12"/>
    <property type="match status" value="1"/>
</dbReference>
<comment type="catalytic activity">
    <reaction evidence="12">
        <text>Preferential cleavage: (Ac)2-L-Lys-D-Ala-|-D-Ala. Also transpeptidation of peptidyl-alanyl moieties that are N-acyl substituents of D-alanine.</text>
        <dbReference type="EC" id="3.4.16.4"/>
    </reaction>
</comment>
<dbReference type="GO" id="GO:0009002">
    <property type="term" value="F:serine-type D-Ala-D-Ala carboxypeptidase activity"/>
    <property type="evidence" value="ECO:0007669"/>
    <property type="project" value="UniProtKB-EC"/>
</dbReference>
<dbReference type="InterPro" id="IPR018044">
    <property type="entry name" value="Peptidase_S11"/>
</dbReference>
<dbReference type="Gene3D" id="3.40.710.10">
    <property type="entry name" value="DD-peptidase/beta-lactamase superfamily"/>
    <property type="match status" value="1"/>
</dbReference>
<proteinExistence type="inferred from homology"/>
<evidence type="ECO:0000256" key="15">
    <source>
        <dbReference type="RuleBase" id="RU004016"/>
    </source>
</evidence>
<keyword evidence="8 18" id="KW-0378">Hydrolase</keyword>
<feature type="binding site" evidence="14">
    <location>
        <position position="248"/>
    </location>
    <ligand>
        <name>substrate</name>
    </ligand>
</feature>
<evidence type="ECO:0000256" key="16">
    <source>
        <dbReference type="SAM" id="SignalP"/>
    </source>
</evidence>
<evidence type="ECO:0000256" key="3">
    <source>
        <dbReference type="ARBA" id="ARBA00007164"/>
    </source>
</evidence>
<dbReference type="Pfam" id="PF07943">
    <property type="entry name" value="PBP5_C"/>
    <property type="match status" value="1"/>
</dbReference>
<dbReference type="KEGG" id="tvr:TVD_11040"/>
<evidence type="ECO:0000256" key="1">
    <source>
        <dbReference type="ARBA" id="ARBA00003217"/>
    </source>
</evidence>
<feature type="chain" id="PRO_5002553829" description="serine-type D-Ala-D-Ala carboxypeptidase" evidence="16">
    <location>
        <begin position="29"/>
        <end position="415"/>
    </location>
</feature>
<comment type="similarity">
    <text evidence="3 15">Belongs to the peptidase S11 family.</text>
</comment>
<evidence type="ECO:0000256" key="13">
    <source>
        <dbReference type="PIRSR" id="PIRSR618044-1"/>
    </source>
</evidence>
<keyword evidence="5 18" id="KW-0121">Carboxypeptidase</keyword>
<dbReference type="SMART" id="SM00936">
    <property type="entry name" value="PBP5_C"/>
    <property type="match status" value="1"/>
</dbReference>
<evidence type="ECO:0000256" key="12">
    <source>
        <dbReference type="ARBA" id="ARBA00034000"/>
    </source>
</evidence>
<evidence type="ECO:0000256" key="11">
    <source>
        <dbReference type="ARBA" id="ARBA00023316"/>
    </source>
</evidence>
<evidence type="ECO:0000256" key="5">
    <source>
        <dbReference type="ARBA" id="ARBA00022645"/>
    </source>
</evidence>
<dbReference type="Gene3D" id="2.60.410.10">
    <property type="entry name" value="D-Ala-D-Ala carboxypeptidase, C-terminal domain"/>
    <property type="match status" value="1"/>
</dbReference>
<protein>
    <recommendedName>
        <fullName evidence="4">serine-type D-Ala-D-Ala carboxypeptidase</fullName>
        <ecNumber evidence="4">3.4.16.4</ecNumber>
    </recommendedName>
</protein>
<evidence type="ECO:0000256" key="14">
    <source>
        <dbReference type="PIRSR" id="PIRSR618044-2"/>
    </source>
</evidence>
<keyword evidence="9" id="KW-0133">Cell shape</keyword>
<dbReference type="Pfam" id="PF00768">
    <property type="entry name" value="Peptidase_S11"/>
    <property type="match status" value="1"/>
</dbReference>
<dbReference type="Proteomes" id="UP000064201">
    <property type="component" value="Chromosome"/>
</dbReference>
<feature type="active site" description="Proton acceptor" evidence="13">
    <location>
        <position position="85"/>
    </location>
</feature>
<evidence type="ECO:0000256" key="4">
    <source>
        <dbReference type="ARBA" id="ARBA00012448"/>
    </source>
</evidence>
<feature type="domain" description="Peptidase S11 D-Ala-D-Ala carboxypeptidase A C-terminal" evidence="17">
    <location>
        <begin position="304"/>
        <end position="394"/>
    </location>
</feature>
<evidence type="ECO:0000313" key="18">
    <source>
        <dbReference type="EMBL" id="AKJ95853.1"/>
    </source>
</evidence>
<evidence type="ECO:0000256" key="10">
    <source>
        <dbReference type="ARBA" id="ARBA00022984"/>
    </source>
</evidence>
<dbReference type="STRING" id="106634.TVD_11040"/>
<dbReference type="UniPathway" id="UPA00219"/>
<feature type="signal peptide" evidence="16">
    <location>
        <begin position="1"/>
        <end position="28"/>
    </location>
</feature>
<dbReference type="PATRIC" id="fig|106634.4.peg.2249"/>
<keyword evidence="7 16" id="KW-0732">Signal</keyword>
<feature type="active site" evidence="13">
    <location>
        <position position="145"/>
    </location>
</feature>
<dbReference type="InterPro" id="IPR015956">
    <property type="entry name" value="Peniciliin-bd_prot_C_sf"/>
</dbReference>
<reference evidence="18 19" key="1">
    <citation type="submission" date="2015-04" db="EMBL/GenBank/DDBJ databases">
        <title>Complete Sequence for the Genome of the Thioalkalivibrio versutus D301.</title>
        <authorList>
            <person name="Mu T."/>
            <person name="Zhou J."/>
            <person name="Xu X."/>
        </authorList>
    </citation>
    <scope>NUCLEOTIDE SEQUENCE [LARGE SCALE GENOMIC DNA]</scope>
    <source>
        <strain evidence="18 19">D301</strain>
    </source>
</reference>
<evidence type="ECO:0000256" key="6">
    <source>
        <dbReference type="ARBA" id="ARBA00022670"/>
    </source>
</evidence>
<keyword evidence="10" id="KW-0573">Peptidoglycan synthesis</keyword>
<comment type="function">
    <text evidence="1">Removes C-terminal D-alanyl residues from sugar-peptide cell wall precursors.</text>
</comment>
<evidence type="ECO:0000256" key="2">
    <source>
        <dbReference type="ARBA" id="ARBA00004752"/>
    </source>
</evidence>
<accession>A0A0G3G3Q5</accession>